<dbReference type="Proteomes" id="UP001501116">
    <property type="component" value="Unassembled WGS sequence"/>
</dbReference>
<name>A0ABP5CVA2_9PSEU</name>
<evidence type="ECO:0000313" key="2">
    <source>
        <dbReference type="Proteomes" id="UP001501116"/>
    </source>
</evidence>
<dbReference type="RefSeq" id="WP_344422164.1">
    <property type="nucleotide sequence ID" value="NZ_BAAANN010000018.1"/>
</dbReference>
<dbReference type="EMBL" id="BAAANN010000018">
    <property type="protein sequence ID" value="GAA1967576.1"/>
    <property type="molecule type" value="Genomic_DNA"/>
</dbReference>
<gene>
    <name evidence="1" type="ORF">GCM10009754_45400</name>
</gene>
<comment type="caution">
    <text evidence="1">The sequence shown here is derived from an EMBL/GenBank/DDBJ whole genome shotgun (WGS) entry which is preliminary data.</text>
</comment>
<proteinExistence type="predicted"/>
<accession>A0ABP5CVA2</accession>
<evidence type="ECO:0000313" key="1">
    <source>
        <dbReference type="EMBL" id="GAA1967576.1"/>
    </source>
</evidence>
<organism evidence="1 2">
    <name type="scientific">Amycolatopsis minnesotensis</name>
    <dbReference type="NCBI Taxonomy" id="337894"/>
    <lineage>
        <taxon>Bacteria</taxon>
        <taxon>Bacillati</taxon>
        <taxon>Actinomycetota</taxon>
        <taxon>Actinomycetes</taxon>
        <taxon>Pseudonocardiales</taxon>
        <taxon>Pseudonocardiaceae</taxon>
        <taxon>Amycolatopsis</taxon>
    </lineage>
</organism>
<reference evidence="2" key="1">
    <citation type="journal article" date="2019" name="Int. J. Syst. Evol. Microbiol.">
        <title>The Global Catalogue of Microorganisms (GCM) 10K type strain sequencing project: providing services to taxonomists for standard genome sequencing and annotation.</title>
        <authorList>
            <consortium name="The Broad Institute Genomics Platform"/>
            <consortium name="The Broad Institute Genome Sequencing Center for Infectious Disease"/>
            <person name="Wu L."/>
            <person name="Ma J."/>
        </authorList>
    </citation>
    <scope>NUCLEOTIDE SEQUENCE [LARGE SCALE GENOMIC DNA]</scope>
    <source>
        <strain evidence="2">JCM 14545</strain>
    </source>
</reference>
<keyword evidence="2" id="KW-1185">Reference proteome</keyword>
<protein>
    <submittedName>
        <fullName evidence="1">Uncharacterized protein</fullName>
    </submittedName>
</protein>
<sequence>MDDRGWRLLLITPARELSGTPSQVVVGLIKTTAGFQVVIQIGDDTPAAILPAQAVSEHIKNMYAAVAEKARLEAMGRTR</sequence>